<evidence type="ECO:0000313" key="2">
    <source>
        <dbReference type="Proteomes" id="UP000521872"/>
    </source>
</evidence>
<reference evidence="1 2" key="1">
    <citation type="submission" date="2019-12" db="EMBL/GenBank/DDBJ databases">
        <authorList>
            <person name="Floudas D."/>
            <person name="Bentzer J."/>
            <person name="Ahren D."/>
            <person name="Johansson T."/>
            <person name="Persson P."/>
            <person name="Tunlid A."/>
        </authorList>
    </citation>
    <scope>NUCLEOTIDE SEQUENCE [LARGE SCALE GENOMIC DNA]</scope>
    <source>
        <strain evidence="1 2">CBS 102.39</strain>
    </source>
</reference>
<sequence>MSWPPNIMIHHDIAYIERRKSLRRFDFAAIRFSERRLHWHPVIASPFMRSPIAKLTVTGHGGSQYKLGSVKAALHIAEVFAAEDRNPSTGVGILMPPQLQRLPPERFFAKYSPPSSHLPIKKKNERISNEELGEIVSSSDYHLNTMQFTLVALAIFAAAGAAMARPSDNAVAGGKTTNDESAALRYLLTNSPAGHQAEEDGPAPPGCYWDGTAPFCAGSCPTGYTEEGRGSCGDGACCWTGYKFLCCKTADSGDS</sequence>
<dbReference type="PANTHER" id="PTHR35180:SF4">
    <property type="entry name" value="PROTEIN CBG06219"/>
    <property type="match status" value="1"/>
</dbReference>
<gene>
    <name evidence="1" type="ORF">D9613_004833</name>
</gene>
<dbReference type="PANTHER" id="PTHR35180">
    <property type="entry name" value="PROTEIN CBG06219"/>
    <property type="match status" value="1"/>
</dbReference>
<evidence type="ECO:0000313" key="1">
    <source>
        <dbReference type="EMBL" id="KAF4620070.1"/>
    </source>
</evidence>
<protein>
    <submittedName>
        <fullName evidence="1">Uncharacterized protein</fullName>
    </submittedName>
</protein>
<dbReference type="EMBL" id="JAACJL010000016">
    <property type="protein sequence ID" value="KAF4620070.1"/>
    <property type="molecule type" value="Genomic_DNA"/>
</dbReference>
<organism evidence="1 2">
    <name type="scientific">Agrocybe pediades</name>
    <dbReference type="NCBI Taxonomy" id="84607"/>
    <lineage>
        <taxon>Eukaryota</taxon>
        <taxon>Fungi</taxon>
        <taxon>Dikarya</taxon>
        <taxon>Basidiomycota</taxon>
        <taxon>Agaricomycotina</taxon>
        <taxon>Agaricomycetes</taxon>
        <taxon>Agaricomycetidae</taxon>
        <taxon>Agaricales</taxon>
        <taxon>Agaricineae</taxon>
        <taxon>Strophariaceae</taxon>
        <taxon>Agrocybe</taxon>
    </lineage>
</organism>
<dbReference type="Proteomes" id="UP000521872">
    <property type="component" value="Unassembled WGS sequence"/>
</dbReference>
<keyword evidence="2" id="KW-1185">Reference proteome</keyword>
<proteinExistence type="predicted"/>
<comment type="caution">
    <text evidence="1">The sequence shown here is derived from an EMBL/GenBank/DDBJ whole genome shotgun (WGS) entry which is preliminary data.</text>
</comment>
<accession>A0A8H4VTU0</accession>
<name>A0A8H4VTU0_9AGAR</name>
<dbReference type="AlphaFoldDB" id="A0A8H4VTU0"/>